<protein>
    <submittedName>
        <fullName evidence="1">Uncharacterized protein</fullName>
    </submittedName>
</protein>
<comment type="caution">
    <text evidence="1">The sequence shown here is derived from an EMBL/GenBank/DDBJ whole genome shotgun (WGS) entry which is preliminary data.</text>
</comment>
<organism evidence="1 2">
    <name type="scientific">Trichonephila clavipes</name>
    <name type="common">Golden silk orbweaver</name>
    <name type="synonym">Nephila clavipes</name>
    <dbReference type="NCBI Taxonomy" id="2585209"/>
    <lineage>
        <taxon>Eukaryota</taxon>
        <taxon>Metazoa</taxon>
        <taxon>Ecdysozoa</taxon>
        <taxon>Arthropoda</taxon>
        <taxon>Chelicerata</taxon>
        <taxon>Arachnida</taxon>
        <taxon>Araneae</taxon>
        <taxon>Araneomorphae</taxon>
        <taxon>Entelegynae</taxon>
        <taxon>Araneoidea</taxon>
        <taxon>Nephilidae</taxon>
        <taxon>Trichonephila</taxon>
    </lineage>
</organism>
<keyword evidence="2" id="KW-1185">Reference proteome</keyword>
<sequence length="81" mass="8930">MFVGCLPENSFSRLQLQGYENAEEPLSVYIVVSLMLTVLCRCRCFMETLADLSGGSTTCLELIPKPGEHFQATCNHRATSA</sequence>
<name>A0A8X6S8F6_TRICX</name>
<gene>
    <name evidence="1" type="ORF">TNCV_3524411</name>
</gene>
<evidence type="ECO:0000313" key="2">
    <source>
        <dbReference type="Proteomes" id="UP000887159"/>
    </source>
</evidence>
<dbReference type="EMBL" id="BMAU01021261">
    <property type="protein sequence ID" value="GFY06585.1"/>
    <property type="molecule type" value="Genomic_DNA"/>
</dbReference>
<accession>A0A8X6S8F6</accession>
<reference evidence="1" key="1">
    <citation type="submission" date="2020-08" db="EMBL/GenBank/DDBJ databases">
        <title>Multicomponent nature underlies the extraordinary mechanical properties of spider dragline silk.</title>
        <authorList>
            <person name="Kono N."/>
            <person name="Nakamura H."/>
            <person name="Mori M."/>
            <person name="Yoshida Y."/>
            <person name="Ohtoshi R."/>
            <person name="Malay A.D."/>
            <person name="Moran D.A.P."/>
            <person name="Tomita M."/>
            <person name="Numata K."/>
            <person name="Arakawa K."/>
        </authorList>
    </citation>
    <scope>NUCLEOTIDE SEQUENCE</scope>
</reference>
<dbReference type="AlphaFoldDB" id="A0A8X6S8F6"/>
<dbReference type="Proteomes" id="UP000887159">
    <property type="component" value="Unassembled WGS sequence"/>
</dbReference>
<proteinExistence type="predicted"/>
<evidence type="ECO:0000313" key="1">
    <source>
        <dbReference type="EMBL" id="GFY06585.1"/>
    </source>
</evidence>